<dbReference type="Gene3D" id="1.25.40.90">
    <property type="match status" value="1"/>
</dbReference>
<feature type="domain" description="Zn(2)-C6 fungal-type" evidence="6">
    <location>
        <begin position="34"/>
        <end position="70"/>
    </location>
</feature>
<dbReference type="GO" id="GO:0000149">
    <property type="term" value="F:SNARE binding"/>
    <property type="evidence" value="ECO:0007669"/>
    <property type="project" value="TreeGrafter"/>
</dbReference>
<dbReference type="Gene3D" id="4.10.240.10">
    <property type="entry name" value="Zn(2)-C6 fungal-type DNA-binding domain"/>
    <property type="match status" value="1"/>
</dbReference>
<dbReference type="Proteomes" id="UP000318582">
    <property type="component" value="Unassembled WGS sequence"/>
</dbReference>
<protein>
    <recommendedName>
        <fullName evidence="10">Zn(2)-C6 fungal-type domain-containing protein</fullName>
    </recommendedName>
</protein>
<proteinExistence type="predicted"/>
<organism evidence="8 9">
    <name type="scientific">Powellomyces hirtus</name>
    <dbReference type="NCBI Taxonomy" id="109895"/>
    <lineage>
        <taxon>Eukaryota</taxon>
        <taxon>Fungi</taxon>
        <taxon>Fungi incertae sedis</taxon>
        <taxon>Chytridiomycota</taxon>
        <taxon>Chytridiomycota incertae sedis</taxon>
        <taxon>Chytridiomycetes</taxon>
        <taxon>Spizellomycetales</taxon>
        <taxon>Powellomycetaceae</taxon>
        <taxon>Powellomyces</taxon>
    </lineage>
</organism>
<evidence type="ECO:0000313" key="8">
    <source>
        <dbReference type="EMBL" id="TPX55951.1"/>
    </source>
</evidence>
<evidence type="ECO:0000256" key="4">
    <source>
        <dbReference type="ARBA" id="ARBA00023242"/>
    </source>
</evidence>
<comment type="subcellular location">
    <subcellularLocation>
        <location evidence="1">Cytoplasm</location>
    </subcellularLocation>
</comment>
<dbReference type="InterPro" id="IPR045192">
    <property type="entry name" value="AP180-like"/>
</dbReference>
<dbReference type="InterPro" id="IPR011417">
    <property type="entry name" value="ANTH_dom"/>
</dbReference>
<dbReference type="Pfam" id="PF04082">
    <property type="entry name" value="Fungal_trans"/>
    <property type="match status" value="1"/>
</dbReference>
<feature type="region of interest" description="Disordered" evidence="5">
    <location>
        <begin position="252"/>
        <end position="276"/>
    </location>
</feature>
<keyword evidence="3" id="KW-0479">Metal-binding</keyword>
<dbReference type="GO" id="GO:0005545">
    <property type="term" value="F:1-phosphatidylinositol binding"/>
    <property type="evidence" value="ECO:0007669"/>
    <property type="project" value="InterPro"/>
</dbReference>
<dbReference type="GO" id="GO:0032050">
    <property type="term" value="F:clathrin heavy chain binding"/>
    <property type="evidence" value="ECO:0007669"/>
    <property type="project" value="TreeGrafter"/>
</dbReference>
<dbReference type="SMART" id="SM00273">
    <property type="entry name" value="ENTH"/>
    <property type="match status" value="1"/>
</dbReference>
<dbReference type="InterPro" id="IPR014712">
    <property type="entry name" value="ANTH_dom_sf"/>
</dbReference>
<dbReference type="SMART" id="SM00066">
    <property type="entry name" value="GAL4"/>
    <property type="match status" value="1"/>
</dbReference>
<name>A0A507DWS1_9FUNG</name>
<evidence type="ECO:0000256" key="2">
    <source>
        <dbReference type="ARBA" id="ARBA00022490"/>
    </source>
</evidence>
<evidence type="ECO:0000256" key="1">
    <source>
        <dbReference type="ARBA" id="ARBA00004496"/>
    </source>
</evidence>
<dbReference type="PANTHER" id="PTHR22951:SF5">
    <property type="entry name" value="PHOSPHATIDYLINOSITOL-BINDING CLATHRIN ASSEMBLY PROTEIN LAP"/>
    <property type="match status" value="1"/>
</dbReference>
<feature type="compositionally biased region" description="Low complexity" evidence="5">
    <location>
        <begin position="1"/>
        <end position="10"/>
    </location>
</feature>
<feature type="compositionally biased region" description="Low complexity" evidence="5">
    <location>
        <begin position="1424"/>
        <end position="1443"/>
    </location>
</feature>
<dbReference type="GO" id="GO:0006351">
    <property type="term" value="P:DNA-templated transcription"/>
    <property type="evidence" value="ECO:0007669"/>
    <property type="project" value="InterPro"/>
</dbReference>
<dbReference type="GO" id="GO:0003677">
    <property type="term" value="F:DNA binding"/>
    <property type="evidence" value="ECO:0007669"/>
    <property type="project" value="InterPro"/>
</dbReference>
<gene>
    <name evidence="8" type="ORF">PhCBS80983_g04912</name>
</gene>
<dbReference type="EMBL" id="QEAQ01000090">
    <property type="protein sequence ID" value="TPX55951.1"/>
    <property type="molecule type" value="Genomic_DNA"/>
</dbReference>
<dbReference type="Pfam" id="PF07651">
    <property type="entry name" value="ANTH"/>
    <property type="match status" value="1"/>
</dbReference>
<keyword evidence="4" id="KW-0539">Nucleus</keyword>
<evidence type="ECO:0008006" key="10">
    <source>
        <dbReference type="Google" id="ProtNLM"/>
    </source>
</evidence>
<reference evidence="8 9" key="1">
    <citation type="journal article" date="2019" name="Sci. Rep.">
        <title>Comparative genomics of chytrid fungi reveal insights into the obligate biotrophic and pathogenic lifestyle of Synchytrium endobioticum.</title>
        <authorList>
            <person name="van de Vossenberg B.T.L.H."/>
            <person name="Warris S."/>
            <person name="Nguyen H.D.T."/>
            <person name="van Gent-Pelzer M.P.E."/>
            <person name="Joly D.L."/>
            <person name="van de Geest H.C."/>
            <person name="Bonants P.J.M."/>
            <person name="Smith D.S."/>
            <person name="Levesque C.A."/>
            <person name="van der Lee T.A.J."/>
        </authorList>
    </citation>
    <scope>NUCLEOTIDE SEQUENCE [LARGE SCALE GENOMIC DNA]</scope>
    <source>
        <strain evidence="8 9">CBS 809.83</strain>
    </source>
</reference>
<dbReference type="InterPro" id="IPR013809">
    <property type="entry name" value="ENTH"/>
</dbReference>
<keyword evidence="2" id="KW-0963">Cytoplasm</keyword>
<keyword evidence="9" id="KW-1185">Reference proteome</keyword>
<dbReference type="InterPro" id="IPR007219">
    <property type="entry name" value="XnlR_reg_dom"/>
</dbReference>
<dbReference type="STRING" id="109895.A0A507DWS1"/>
<evidence type="ECO:0000259" key="6">
    <source>
        <dbReference type="PROSITE" id="PS50048"/>
    </source>
</evidence>
<dbReference type="InterPro" id="IPR036864">
    <property type="entry name" value="Zn2-C6_fun-type_DNA-bd_sf"/>
</dbReference>
<feature type="region of interest" description="Disordered" evidence="5">
    <location>
        <begin position="1062"/>
        <end position="1099"/>
    </location>
</feature>
<dbReference type="GO" id="GO:0008270">
    <property type="term" value="F:zinc ion binding"/>
    <property type="evidence" value="ECO:0007669"/>
    <property type="project" value="InterPro"/>
</dbReference>
<dbReference type="GO" id="GO:0048268">
    <property type="term" value="P:clathrin coat assembly"/>
    <property type="evidence" value="ECO:0007669"/>
    <property type="project" value="InterPro"/>
</dbReference>
<sequence length="1476" mass="160973">MSTSVSSSHASPPPNGDSTTQEKVVKTRKPRVQACDRCRTRKRKCNGAHPTCSNCETARSRGQLDVACTYAEKKKRPRRQRRDILLGRLEALEALLRPLQADAAAADGPAATTVAATRAEIAGILQGLAGSRSTEKMDDGSESGDNSDEEDDSPGNDDNMESSLPSNRGSFHQSNGTPENSYIYSSPPQSNPYASDDEDLLDGSPAMTISDMSSNHDVPLFDAISWPALVSGTVSPGPASLTYTINPNILSSPPSHPGVPSHPALNSSPNQPPAQASFEPPHLFTHLISLYFQCINPCMPVFDEDDFFSNLIPNNNHPPAVLYAMYMYGAPHSRHPALFQEPYRNPLAASELFHAEATRSLDTIENVVTRMQVLVMLGKWSFGMNQPARAYQYLSSAIQASERARLGYVGGHEKQRLLALWGPAPVDNPLHTLRSMRLTWSLCFTSDTYISMTTDVSPTIEESNYVHLLAEAVENSRALQLNPDAAQVPPQGDGSWRRILEGHPSFSVHDFRPPAWAPPIGALELTCSRTKPWFTQLQFILRRITRFARSVPFNSHRYDGTSAGIVFSVLPNSGGATSQDREVERMRLHNVLIDWWGTIPHEERAFTDLDAFRTGKQLPPLPSVSQLGSFQFAMMNSFFVAAFSMLHHREGPDLDVAVSPIEYPTSNATSPPTPPATSREILMYALRAQIFLIRSIYAMHGFDAIPPAPSTNSSPTAYVPFSAAYPPPPNLLVQNPMTLYACWCVCEAALVDLSRISHTDPQKQRMQDELFAAVSTVFLPMLDSSVRIWTVMRIYAARLRDAAHKIVMGEQVWPMRGHMGSTLADVADMANNLGSSLRVVFKALITIHILMREGATDRVIGFVASNAGLLNMANFRDRTNTALGHEQAKNLRAYALYLEEKVMTYREIKTDFVRTKPDMIARLRSLAVEDGLLKEVELLQRQINALLGCTFYLEEIDNVVTLQAFRLLIGDMMALFHLLNESVIRILGEYFEMSKADATRALQIYKNFATQTTKTVEFFEIARRLKHALGIDVPVFKHAPVSLAGALEDYLKAPDFEAQRRAYKQKKANKGGSSVPEEDVKQSTKKPEAAAPKKQEEPSIDFFSSLDNELSAFNAPAVQAQYNANADPFGSLWVPDSDAGNASNPFGQPSMAQQGHNPFALETQELQKQTQDINSQLQLLQAGISSFNSNPTAQTNQLMLANQGFPPLQPQQSQFGNFVGAAALPQQSGGDAGFTVENVFGNTGGASTGNAFGGLSMGGTPAIGGGFAPTPAPLTSQSSSYDPFAGLGLTSTQQQPSQSNPTLDPFSTNRATTPLQQMSQAQHNPFAPSVASASFSAFGGLQQQQQTSPYRPSQPASSSPFAMGTQMQQQQQPNYIATSNNTPFGAFGAANSTINRQQQQPFSGGVGGGMQTFHTNTSQPAFNPFAPVSQQPQQQSQPQQSAAAFNPFAPVQNTNAGFNAFQSAPGQQPIHDSSLI</sequence>
<evidence type="ECO:0000313" key="9">
    <source>
        <dbReference type="Proteomes" id="UP000318582"/>
    </source>
</evidence>
<dbReference type="CDD" id="cd12148">
    <property type="entry name" value="fungal_TF_MHR"/>
    <property type="match status" value="1"/>
</dbReference>
<evidence type="ECO:0000256" key="3">
    <source>
        <dbReference type="ARBA" id="ARBA00022723"/>
    </source>
</evidence>
<feature type="region of interest" description="Disordered" evidence="5">
    <location>
        <begin position="1456"/>
        <end position="1476"/>
    </location>
</feature>
<dbReference type="GO" id="GO:0005546">
    <property type="term" value="F:phosphatidylinositol-4,5-bisphosphate binding"/>
    <property type="evidence" value="ECO:0007669"/>
    <property type="project" value="TreeGrafter"/>
</dbReference>
<dbReference type="CDD" id="cd00067">
    <property type="entry name" value="GAL4"/>
    <property type="match status" value="1"/>
</dbReference>
<dbReference type="GO" id="GO:0072583">
    <property type="term" value="P:clathrin-dependent endocytosis"/>
    <property type="evidence" value="ECO:0007669"/>
    <property type="project" value="InterPro"/>
</dbReference>
<dbReference type="SUPFAM" id="SSF57701">
    <property type="entry name" value="Zn2/Cys6 DNA-binding domain"/>
    <property type="match status" value="1"/>
</dbReference>
<feature type="compositionally biased region" description="Polar residues" evidence="5">
    <location>
        <begin position="1341"/>
        <end position="1360"/>
    </location>
</feature>
<dbReference type="GO" id="GO:0006900">
    <property type="term" value="P:vesicle budding from membrane"/>
    <property type="evidence" value="ECO:0007669"/>
    <property type="project" value="TreeGrafter"/>
</dbReference>
<dbReference type="FunFam" id="1.20.58.150:FF:000004">
    <property type="entry name" value="ENTH domain protein"/>
    <property type="match status" value="1"/>
</dbReference>
<dbReference type="PROSITE" id="PS50048">
    <property type="entry name" value="ZN2_CY6_FUNGAL_2"/>
    <property type="match status" value="1"/>
</dbReference>
<feature type="compositionally biased region" description="Basic and acidic residues" evidence="5">
    <location>
        <begin position="1078"/>
        <end position="1097"/>
    </location>
</feature>
<comment type="caution">
    <text evidence="8">The sequence shown here is derived from an EMBL/GenBank/DDBJ whole genome shotgun (WGS) entry which is preliminary data.</text>
</comment>
<dbReference type="Pfam" id="PF00172">
    <property type="entry name" value="Zn_clus"/>
    <property type="match status" value="1"/>
</dbReference>
<feature type="compositionally biased region" description="Polar residues" evidence="5">
    <location>
        <begin position="161"/>
        <end position="193"/>
    </location>
</feature>
<feature type="compositionally biased region" description="Acidic residues" evidence="5">
    <location>
        <begin position="140"/>
        <end position="160"/>
    </location>
</feature>
<dbReference type="GO" id="GO:0030136">
    <property type="term" value="C:clathrin-coated vesicle"/>
    <property type="evidence" value="ECO:0007669"/>
    <property type="project" value="InterPro"/>
</dbReference>
<dbReference type="SUPFAM" id="SSF48464">
    <property type="entry name" value="ENTH/VHS domain"/>
    <property type="match status" value="1"/>
</dbReference>
<dbReference type="GO" id="GO:0000981">
    <property type="term" value="F:DNA-binding transcription factor activity, RNA polymerase II-specific"/>
    <property type="evidence" value="ECO:0007669"/>
    <property type="project" value="InterPro"/>
</dbReference>
<feature type="region of interest" description="Disordered" evidence="5">
    <location>
        <begin position="1339"/>
        <end position="1371"/>
    </location>
</feature>
<feature type="region of interest" description="Disordered" evidence="5">
    <location>
        <begin position="1"/>
        <end position="29"/>
    </location>
</feature>
<evidence type="ECO:0000259" key="7">
    <source>
        <dbReference type="PROSITE" id="PS50942"/>
    </source>
</evidence>
<dbReference type="PANTHER" id="PTHR22951">
    <property type="entry name" value="CLATHRIN ASSEMBLY PROTEIN"/>
    <property type="match status" value="1"/>
</dbReference>
<dbReference type="Gene3D" id="1.20.58.150">
    <property type="entry name" value="ANTH domain"/>
    <property type="match status" value="1"/>
</dbReference>
<accession>A0A507DWS1</accession>
<feature type="domain" description="ENTH" evidence="7">
    <location>
        <begin position="774"/>
        <end position="912"/>
    </location>
</feature>
<dbReference type="PROSITE" id="PS50942">
    <property type="entry name" value="ENTH"/>
    <property type="match status" value="1"/>
</dbReference>
<dbReference type="InterPro" id="IPR008942">
    <property type="entry name" value="ENTH_VHS"/>
</dbReference>
<feature type="region of interest" description="Disordered" evidence="5">
    <location>
        <begin position="1415"/>
        <end position="1443"/>
    </location>
</feature>
<feature type="region of interest" description="Disordered" evidence="5">
    <location>
        <begin position="127"/>
        <end position="208"/>
    </location>
</feature>
<dbReference type="InterPro" id="IPR001138">
    <property type="entry name" value="Zn2Cys6_DnaBD"/>
</dbReference>
<dbReference type="SUPFAM" id="SSF89009">
    <property type="entry name" value="GAT-like domain"/>
    <property type="match status" value="1"/>
</dbReference>
<dbReference type="GO" id="GO:0005905">
    <property type="term" value="C:clathrin-coated pit"/>
    <property type="evidence" value="ECO:0007669"/>
    <property type="project" value="TreeGrafter"/>
</dbReference>
<evidence type="ECO:0000256" key="5">
    <source>
        <dbReference type="SAM" id="MobiDB-lite"/>
    </source>
</evidence>
<feature type="compositionally biased region" description="Polar residues" evidence="5">
    <location>
        <begin position="1456"/>
        <end position="1466"/>
    </location>
</feature>
<feature type="region of interest" description="Disordered" evidence="5">
    <location>
        <begin position="1268"/>
        <end position="1310"/>
    </location>
</feature>
<feature type="compositionally biased region" description="Low complexity" evidence="5">
    <location>
        <begin position="1290"/>
        <end position="1302"/>
    </location>
</feature>